<dbReference type="InParanoid" id="A0A0N7KHB5"/>
<reference evidence="1 2" key="2">
    <citation type="journal article" date="2013" name="Plant Cell Physiol.">
        <title>Rice Annotation Project Database (RAP-DB): an integrative and interactive database for rice genomics.</title>
        <authorList>
            <person name="Sakai H."/>
            <person name="Lee S.S."/>
            <person name="Tanaka T."/>
            <person name="Numa H."/>
            <person name="Kim J."/>
            <person name="Kawahara Y."/>
            <person name="Wakimoto H."/>
            <person name="Yang C.C."/>
            <person name="Iwamoto M."/>
            <person name="Abe T."/>
            <person name="Yamada Y."/>
            <person name="Muto A."/>
            <person name="Inokuchi H."/>
            <person name="Ikemura T."/>
            <person name="Matsumoto T."/>
            <person name="Sasaki T."/>
            <person name="Itoh T."/>
        </authorList>
    </citation>
    <scope>NUCLEOTIDE SEQUENCE [LARGE SCALE GENOMIC DNA]</scope>
    <source>
        <strain evidence="2">cv. Nipponbare</strain>
    </source>
</reference>
<sequence>MPLGLAVWYMVASLPHPLDVRVCTGEEIRMGEVGAKECGGGRIYGCPLPRVSSAGNPWSGSIAPSRESGSHRIITECSNKSLSTKHLCPSTRDTDDACASSLIGTTLVMPWRVDMEDLHFTTGGSEVG</sequence>
<dbReference type="Proteomes" id="UP000059680">
    <property type="component" value="Chromosome 3"/>
</dbReference>
<protein>
    <submittedName>
        <fullName evidence="1">Os03g0369401 protein</fullName>
    </submittedName>
</protein>
<dbReference type="EMBL" id="AP014959">
    <property type="protein sequence ID" value="BAS84353.1"/>
    <property type="molecule type" value="Genomic_DNA"/>
</dbReference>
<reference evidence="1 2" key="3">
    <citation type="journal article" date="2013" name="Rice">
        <title>Improvement of the Oryza sativa Nipponbare reference genome using next generation sequence and optical map data.</title>
        <authorList>
            <person name="Kawahara Y."/>
            <person name="de la Bastide M."/>
            <person name="Hamilton J.P."/>
            <person name="Kanamori H."/>
            <person name="McCombie W.R."/>
            <person name="Ouyang S."/>
            <person name="Schwartz D.C."/>
            <person name="Tanaka T."/>
            <person name="Wu J."/>
            <person name="Zhou S."/>
            <person name="Childs K.L."/>
            <person name="Davidson R.M."/>
            <person name="Lin H."/>
            <person name="Quesada-Ocampo L."/>
            <person name="Vaillancourt B."/>
            <person name="Sakai H."/>
            <person name="Lee S.S."/>
            <person name="Kim J."/>
            <person name="Numa H."/>
            <person name="Itoh T."/>
            <person name="Buell C.R."/>
            <person name="Matsumoto T."/>
        </authorList>
    </citation>
    <scope>NUCLEOTIDE SEQUENCE [LARGE SCALE GENOMIC DNA]</scope>
    <source>
        <strain evidence="2">cv. Nipponbare</strain>
    </source>
</reference>
<evidence type="ECO:0000313" key="1">
    <source>
        <dbReference type="EMBL" id="BAS84353.1"/>
    </source>
</evidence>
<gene>
    <name evidence="1" type="ordered locus">Os03g0369401</name>
    <name evidence="1" type="ORF">OSNPB_030369401</name>
</gene>
<evidence type="ECO:0000313" key="2">
    <source>
        <dbReference type="Proteomes" id="UP000059680"/>
    </source>
</evidence>
<name>A0A0N7KHB5_ORYSJ</name>
<dbReference type="PaxDb" id="39947-A0A0N7KHB5"/>
<keyword evidence="2" id="KW-1185">Reference proteome</keyword>
<dbReference type="AlphaFoldDB" id="A0A0N7KHB5"/>
<proteinExistence type="predicted"/>
<organism evidence="1 2">
    <name type="scientific">Oryza sativa subsp. japonica</name>
    <name type="common">Rice</name>
    <dbReference type="NCBI Taxonomy" id="39947"/>
    <lineage>
        <taxon>Eukaryota</taxon>
        <taxon>Viridiplantae</taxon>
        <taxon>Streptophyta</taxon>
        <taxon>Embryophyta</taxon>
        <taxon>Tracheophyta</taxon>
        <taxon>Spermatophyta</taxon>
        <taxon>Magnoliopsida</taxon>
        <taxon>Liliopsida</taxon>
        <taxon>Poales</taxon>
        <taxon>Poaceae</taxon>
        <taxon>BOP clade</taxon>
        <taxon>Oryzoideae</taxon>
        <taxon>Oryzeae</taxon>
        <taxon>Oryzinae</taxon>
        <taxon>Oryza</taxon>
        <taxon>Oryza sativa</taxon>
    </lineage>
</organism>
<reference evidence="2" key="1">
    <citation type="journal article" date="2005" name="Nature">
        <title>The map-based sequence of the rice genome.</title>
        <authorList>
            <consortium name="International rice genome sequencing project (IRGSP)"/>
            <person name="Matsumoto T."/>
            <person name="Wu J."/>
            <person name="Kanamori H."/>
            <person name="Katayose Y."/>
            <person name="Fujisawa M."/>
            <person name="Namiki N."/>
            <person name="Mizuno H."/>
            <person name="Yamamoto K."/>
            <person name="Antonio B.A."/>
            <person name="Baba T."/>
            <person name="Sakata K."/>
            <person name="Nagamura Y."/>
            <person name="Aoki H."/>
            <person name="Arikawa K."/>
            <person name="Arita K."/>
            <person name="Bito T."/>
            <person name="Chiden Y."/>
            <person name="Fujitsuka N."/>
            <person name="Fukunaka R."/>
            <person name="Hamada M."/>
            <person name="Harada C."/>
            <person name="Hayashi A."/>
            <person name="Hijishita S."/>
            <person name="Honda M."/>
            <person name="Hosokawa S."/>
            <person name="Ichikawa Y."/>
            <person name="Idonuma A."/>
            <person name="Iijima M."/>
            <person name="Ikeda M."/>
            <person name="Ikeno M."/>
            <person name="Ito K."/>
            <person name="Ito S."/>
            <person name="Ito T."/>
            <person name="Ito Y."/>
            <person name="Ito Y."/>
            <person name="Iwabuchi A."/>
            <person name="Kamiya K."/>
            <person name="Karasawa W."/>
            <person name="Kurita K."/>
            <person name="Katagiri S."/>
            <person name="Kikuta A."/>
            <person name="Kobayashi H."/>
            <person name="Kobayashi N."/>
            <person name="Machita K."/>
            <person name="Maehara T."/>
            <person name="Masukawa M."/>
            <person name="Mizubayashi T."/>
            <person name="Mukai Y."/>
            <person name="Nagasaki H."/>
            <person name="Nagata Y."/>
            <person name="Naito S."/>
            <person name="Nakashima M."/>
            <person name="Nakama Y."/>
            <person name="Nakamichi Y."/>
            <person name="Nakamura M."/>
            <person name="Meguro A."/>
            <person name="Negishi M."/>
            <person name="Ohta I."/>
            <person name="Ohta T."/>
            <person name="Okamoto M."/>
            <person name="Ono N."/>
            <person name="Saji S."/>
            <person name="Sakaguchi M."/>
            <person name="Sakai K."/>
            <person name="Shibata M."/>
            <person name="Shimokawa T."/>
            <person name="Song J."/>
            <person name="Takazaki Y."/>
            <person name="Terasawa K."/>
            <person name="Tsugane M."/>
            <person name="Tsuji K."/>
            <person name="Ueda S."/>
            <person name="Waki K."/>
            <person name="Yamagata H."/>
            <person name="Yamamoto M."/>
            <person name="Yamamoto S."/>
            <person name="Yamane H."/>
            <person name="Yoshiki S."/>
            <person name="Yoshihara R."/>
            <person name="Yukawa K."/>
            <person name="Zhong H."/>
            <person name="Yano M."/>
            <person name="Yuan Q."/>
            <person name="Ouyang S."/>
            <person name="Liu J."/>
            <person name="Jones K.M."/>
            <person name="Gansberger K."/>
            <person name="Moffat K."/>
            <person name="Hill J."/>
            <person name="Bera J."/>
            <person name="Fadrosh D."/>
            <person name="Jin S."/>
            <person name="Johri S."/>
            <person name="Kim M."/>
            <person name="Overton L."/>
            <person name="Reardon M."/>
            <person name="Tsitrin T."/>
            <person name="Vuong H."/>
            <person name="Weaver B."/>
            <person name="Ciecko A."/>
            <person name="Tallon L."/>
            <person name="Jackson J."/>
            <person name="Pai G."/>
            <person name="Aken S.V."/>
            <person name="Utterback T."/>
            <person name="Reidmuller S."/>
            <person name="Feldblyum T."/>
            <person name="Hsiao J."/>
            <person name="Zismann V."/>
            <person name="Iobst S."/>
            <person name="de Vazeille A.R."/>
            <person name="Buell C.R."/>
            <person name="Ying K."/>
            <person name="Li Y."/>
            <person name="Lu T."/>
            <person name="Huang Y."/>
            <person name="Zhao Q."/>
            <person name="Feng Q."/>
            <person name="Zhang L."/>
            <person name="Zhu J."/>
            <person name="Weng Q."/>
            <person name="Mu J."/>
            <person name="Lu Y."/>
            <person name="Fan D."/>
            <person name="Liu Y."/>
            <person name="Guan J."/>
            <person name="Zhang Y."/>
            <person name="Yu S."/>
            <person name="Liu X."/>
            <person name="Zhang Y."/>
            <person name="Hong G."/>
            <person name="Han B."/>
            <person name="Choisne N."/>
            <person name="Demange N."/>
            <person name="Orjeda G."/>
            <person name="Samain S."/>
            <person name="Cattolico L."/>
            <person name="Pelletier E."/>
            <person name="Couloux A."/>
            <person name="Segurens B."/>
            <person name="Wincker P."/>
            <person name="D'Hont A."/>
            <person name="Scarpelli C."/>
            <person name="Weissenbach J."/>
            <person name="Salanoubat M."/>
            <person name="Quetier F."/>
            <person name="Yu Y."/>
            <person name="Kim H.R."/>
            <person name="Rambo T."/>
            <person name="Currie J."/>
            <person name="Collura K."/>
            <person name="Luo M."/>
            <person name="Yang T."/>
            <person name="Ammiraju J.S.S."/>
            <person name="Engler F."/>
            <person name="Soderlund C."/>
            <person name="Wing R.A."/>
            <person name="Palmer L.E."/>
            <person name="de la Bastide M."/>
            <person name="Spiegel L."/>
            <person name="Nascimento L."/>
            <person name="Zutavern T."/>
            <person name="O'Shaughnessy A."/>
            <person name="Dike S."/>
            <person name="Dedhia N."/>
            <person name="Preston R."/>
            <person name="Balija V."/>
            <person name="McCombie W.R."/>
            <person name="Chow T."/>
            <person name="Chen H."/>
            <person name="Chung M."/>
            <person name="Chen C."/>
            <person name="Shaw J."/>
            <person name="Wu H."/>
            <person name="Hsiao K."/>
            <person name="Chao Y."/>
            <person name="Chu M."/>
            <person name="Cheng C."/>
            <person name="Hour A."/>
            <person name="Lee P."/>
            <person name="Lin S."/>
            <person name="Lin Y."/>
            <person name="Liou J."/>
            <person name="Liu S."/>
            <person name="Hsing Y."/>
            <person name="Raghuvanshi S."/>
            <person name="Mohanty A."/>
            <person name="Bharti A.K."/>
            <person name="Gaur A."/>
            <person name="Gupta V."/>
            <person name="Kumar D."/>
            <person name="Ravi V."/>
            <person name="Vij S."/>
            <person name="Kapur A."/>
            <person name="Khurana P."/>
            <person name="Khurana P."/>
            <person name="Khurana J.P."/>
            <person name="Tyagi A.K."/>
            <person name="Gaikwad K."/>
            <person name="Singh A."/>
            <person name="Dalal V."/>
            <person name="Srivastava S."/>
            <person name="Dixit A."/>
            <person name="Pal A.K."/>
            <person name="Ghazi I.A."/>
            <person name="Yadav M."/>
            <person name="Pandit A."/>
            <person name="Bhargava A."/>
            <person name="Sureshbabu K."/>
            <person name="Batra K."/>
            <person name="Sharma T.R."/>
            <person name="Mohapatra T."/>
            <person name="Singh N.K."/>
            <person name="Messing J."/>
            <person name="Nelson A.B."/>
            <person name="Fuks G."/>
            <person name="Kavchok S."/>
            <person name="Keizer G."/>
            <person name="Linton E."/>
            <person name="Llaca V."/>
            <person name="Song R."/>
            <person name="Tanyolac B."/>
            <person name="Young S."/>
            <person name="Ho-Il K."/>
            <person name="Hahn J.H."/>
            <person name="Sangsakoo G."/>
            <person name="Vanavichit A."/>
            <person name="de Mattos Luiz.A.T."/>
            <person name="Zimmer P.D."/>
            <person name="Malone G."/>
            <person name="Dellagostin O."/>
            <person name="de Oliveira A.C."/>
            <person name="Bevan M."/>
            <person name="Bancroft I."/>
            <person name="Minx P."/>
            <person name="Cordum H."/>
            <person name="Wilson R."/>
            <person name="Cheng Z."/>
            <person name="Jin W."/>
            <person name="Jiang J."/>
            <person name="Leong S.A."/>
            <person name="Iwama H."/>
            <person name="Gojobori T."/>
            <person name="Itoh T."/>
            <person name="Niimura Y."/>
            <person name="Fujii Y."/>
            <person name="Habara T."/>
            <person name="Sakai H."/>
            <person name="Sato Y."/>
            <person name="Wilson G."/>
            <person name="Kumar K."/>
            <person name="McCouch S."/>
            <person name="Juretic N."/>
            <person name="Hoen D."/>
            <person name="Wright S."/>
            <person name="Bruskiewich R."/>
            <person name="Bureau T."/>
            <person name="Miyao A."/>
            <person name="Hirochika H."/>
            <person name="Nishikawa T."/>
            <person name="Kadowaki K."/>
            <person name="Sugiura M."/>
            <person name="Burr B."/>
            <person name="Sasaki T."/>
        </authorList>
    </citation>
    <scope>NUCLEOTIDE SEQUENCE [LARGE SCALE GENOMIC DNA]</scope>
    <source>
        <strain evidence="2">cv. Nipponbare</strain>
    </source>
</reference>
<accession>A0A0N7KHB5</accession>